<evidence type="ECO:0000313" key="4">
    <source>
        <dbReference type="Proteomes" id="UP000234484"/>
    </source>
</evidence>
<comment type="caution">
    <text evidence="1">The sequence shown here is derived from an EMBL/GenBank/DDBJ whole genome shotgun (WGS) entry which is preliminary data.</text>
</comment>
<reference evidence="2 4" key="2">
    <citation type="submission" date="2017-12" db="EMBL/GenBank/DDBJ databases">
        <title>The characterization of oligonucleotides binding to NgAgo.</title>
        <authorList>
            <person name="Jiang L."/>
            <person name="He B."/>
            <person name="Kang J."/>
            <person name="Yu M."/>
            <person name="Li N."/>
            <person name="Fang Y."/>
            <person name="Tang Z."/>
            <person name="Wu P."/>
            <person name="Yao P."/>
            <person name="Huang J."/>
        </authorList>
    </citation>
    <scope>NUCLEOTIDE SEQUENCE [LARGE SCALE GENOMIC DNA]</scope>
    <source>
        <strain evidence="2 4">SP2</strain>
        <tissue evidence="2">Freeze-dried powder thallus</tissue>
    </source>
</reference>
<proteinExistence type="predicted"/>
<sequence length="72" mass="7574">MFPASIASLLEGVDLKTPQAVAGRGQCVTSSSLESVGLESGVLIGQPAYRADEGSRKFSRIVRVWPTVVCPP</sequence>
<evidence type="ECO:0000313" key="2">
    <source>
        <dbReference type="EMBL" id="PLK19602.1"/>
    </source>
</evidence>
<dbReference type="Proteomes" id="UP000011613">
    <property type="component" value="Unassembled WGS sequence"/>
</dbReference>
<accession>L9Y2F3</accession>
<dbReference type="EMBL" id="AOIC01000076">
    <property type="protein sequence ID" value="ELY67866.1"/>
    <property type="molecule type" value="Genomic_DNA"/>
</dbReference>
<dbReference type="Proteomes" id="UP000234484">
    <property type="component" value="Unassembled WGS sequence"/>
</dbReference>
<evidence type="ECO:0000313" key="3">
    <source>
        <dbReference type="Proteomes" id="UP000011613"/>
    </source>
</evidence>
<name>L9Y2F3_NATGS</name>
<dbReference type="AlphaFoldDB" id="L9Y2F3"/>
<organism evidence="1 3">
    <name type="scientific">Natronobacterium gregoryi (strain ATCC 43098 / DSM 3393 / CCM 3738 / CIP 104747 / IAM 13177 / JCM 8860 / NBRC 102187 / NCIMB 2189 / SP2)</name>
    <dbReference type="NCBI Taxonomy" id="797304"/>
    <lineage>
        <taxon>Archaea</taxon>
        <taxon>Methanobacteriati</taxon>
        <taxon>Methanobacteriota</taxon>
        <taxon>Stenosarchaea group</taxon>
        <taxon>Halobacteria</taxon>
        <taxon>Halobacteriales</taxon>
        <taxon>Natrialbaceae</taxon>
        <taxon>Natronobacterium</taxon>
    </lineage>
</organism>
<evidence type="ECO:0000313" key="1">
    <source>
        <dbReference type="EMBL" id="ELY67866.1"/>
    </source>
</evidence>
<dbReference type="EMBL" id="PKKI01000045">
    <property type="protein sequence ID" value="PLK19602.1"/>
    <property type="molecule type" value="Genomic_DNA"/>
</dbReference>
<reference evidence="1 3" key="1">
    <citation type="journal article" date="2014" name="PLoS Genet.">
        <title>Phylogenetically driven sequencing of extremely halophilic archaea reveals strategies for static and dynamic osmo-response.</title>
        <authorList>
            <person name="Becker E.A."/>
            <person name="Seitzer P.M."/>
            <person name="Tritt A."/>
            <person name="Larsen D."/>
            <person name="Krusor M."/>
            <person name="Yao A.I."/>
            <person name="Wu D."/>
            <person name="Madern D."/>
            <person name="Eisen J.A."/>
            <person name="Darling A.E."/>
            <person name="Facciotti M.T."/>
        </authorList>
    </citation>
    <scope>NUCLEOTIDE SEQUENCE [LARGE SCALE GENOMIC DNA]</scope>
    <source>
        <strain evidence="1 3">SP2</strain>
    </source>
</reference>
<protein>
    <submittedName>
        <fullName evidence="1">Uncharacterized protein</fullName>
    </submittedName>
</protein>
<gene>
    <name evidence="1" type="ORF">C490_10670</name>
    <name evidence="2" type="ORF">CYV19_13820</name>
</gene>